<reference evidence="1" key="1">
    <citation type="submission" date="2023-07" db="EMBL/GenBank/DDBJ databases">
        <title>Sorghum-associated microbial communities from plants grown in Nebraska, USA.</title>
        <authorList>
            <person name="Schachtman D."/>
        </authorList>
    </citation>
    <scope>NUCLEOTIDE SEQUENCE</scope>
    <source>
        <strain evidence="1">1457</strain>
    </source>
</reference>
<evidence type="ECO:0000313" key="2">
    <source>
        <dbReference type="Proteomes" id="UP001265315"/>
    </source>
</evidence>
<name>A0AAW8LTQ2_AGRTU</name>
<comment type="caution">
    <text evidence="1">The sequence shown here is derived from an EMBL/GenBank/DDBJ whole genome shotgun (WGS) entry which is preliminary data.</text>
</comment>
<evidence type="ECO:0000313" key="1">
    <source>
        <dbReference type="EMBL" id="MDR6702453.1"/>
    </source>
</evidence>
<organism evidence="1 2">
    <name type="scientific">Agrobacterium tumefaciens</name>
    <dbReference type="NCBI Taxonomy" id="358"/>
    <lineage>
        <taxon>Bacteria</taxon>
        <taxon>Pseudomonadati</taxon>
        <taxon>Pseudomonadota</taxon>
        <taxon>Alphaproteobacteria</taxon>
        <taxon>Hyphomicrobiales</taxon>
        <taxon>Rhizobiaceae</taxon>
        <taxon>Rhizobium/Agrobacterium group</taxon>
        <taxon>Agrobacterium</taxon>
        <taxon>Agrobacterium tumefaciens complex</taxon>
    </lineage>
</organism>
<accession>A0AAW8LTQ2</accession>
<dbReference type="RefSeq" id="WP_209688966.1">
    <property type="nucleotide sequence ID" value="NZ_JAGIPM010000001.1"/>
</dbReference>
<proteinExistence type="predicted"/>
<gene>
    <name evidence="1" type="ORF">J2W61_002281</name>
</gene>
<sequence>MPITQSLAGFQASLAQCDSLIANAHRTDAAGANIFPQRDREQITVAAFLNLFIAWEEFIEAAFGDFMMGEATVGGNQPVKFVSPPTRDHSTGMVIHTHRFFDFAHHDNVRKLASLYFQGGYPFEPTLSSITAELQDLKTIRNSCAHMSSSTRRALESLAGRIMAQPQPGIGVYQLLIAVDPRVPGNNTTVYAAYRDKLIAAATSIAQG</sequence>
<dbReference type="EMBL" id="JAVDSW010000001">
    <property type="protein sequence ID" value="MDR6702453.1"/>
    <property type="molecule type" value="Genomic_DNA"/>
</dbReference>
<protein>
    <recommendedName>
        <fullName evidence="3">Swt1-like HEPN domain-containing protein</fullName>
    </recommendedName>
</protein>
<dbReference type="Proteomes" id="UP001265315">
    <property type="component" value="Unassembled WGS sequence"/>
</dbReference>
<evidence type="ECO:0008006" key="3">
    <source>
        <dbReference type="Google" id="ProtNLM"/>
    </source>
</evidence>
<dbReference type="AlphaFoldDB" id="A0AAW8LTQ2"/>